<gene>
    <name evidence="2" type="ORF">CY34DRAFT_625887</name>
</gene>
<name>A0A0D0A907_9AGAM</name>
<dbReference type="Pfam" id="PF06985">
    <property type="entry name" value="HET"/>
    <property type="match status" value="1"/>
</dbReference>
<protein>
    <recommendedName>
        <fullName evidence="1">Heterokaryon incompatibility domain-containing protein</fullName>
    </recommendedName>
</protein>
<dbReference type="Proteomes" id="UP000054485">
    <property type="component" value="Unassembled WGS sequence"/>
</dbReference>
<evidence type="ECO:0000259" key="1">
    <source>
        <dbReference type="Pfam" id="PF06985"/>
    </source>
</evidence>
<feature type="domain" description="Heterokaryon incompatibility" evidence="1">
    <location>
        <begin position="33"/>
        <end position="124"/>
    </location>
</feature>
<dbReference type="InterPro" id="IPR010730">
    <property type="entry name" value="HET"/>
</dbReference>
<dbReference type="PANTHER" id="PTHR10622">
    <property type="entry name" value="HET DOMAIN-CONTAINING PROTEIN"/>
    <property type="match status" value="1"/>
</dbReference>
<dbReference type="InParanoid" id="A0A0D0A907"/>
<proteinExistence type="predicted"/>
<dbReference type="PANTHER" id="PTHR10622:SF10">
    <property type="entry name" value="HET DOMAIN-CONTAINING PROTEIN"/>
    <property type="match status" value="1"/>
</dbReference>
<reference evidence="3" key="2">
    <citation type="submission" date="2015-01" db="EMBL/GenBank/DDBJ databases">
        <title>Evolutionary Origins and Diversification of the Mycorrhizal Mutualists.</title>
        <authorList>
            <consortium name="DOE Joint Genome Institute"/>
            <consortium name="Mycorrhizal Genomics Consortium"/>
            <person name="Kohler A."/>
            <person name="Kuo A."/>
            <person name="Nagy L.G."/>
            <person name="Floudas D."/>
            <person name="Copeland A."/>
            <person name="Barry K.W."/>
            <person name="Cichocki N."/>
            <person name="Veneault-Fourrey C."/>
            <person name="LaButti K."/>
            <person name="Lindquist E.A."/>
            <person name="Lipzen A."/>
            <person name="Lundell T."/>
            <person name="Morin E."/>
            <person name="Murat C."/>
            <person name="Riley R."/>
            <person name="Ohm R."/>
            <person name="Sun H."/>
            <person name="Tunlid A."/>
            <person name="Henrissat B."/>
            <person name="Grigoriev I.V."/>
            <person name="Hibbett D.S."/>
            <person name="Martin F."/>
        </authorList>
    </citation>
    <scope>NUCLEOTIDE SEQUENCE [LARGE SCALE GENOMIC DNA]</scope>
    <source>
        <strain evidence="3">UH-Slu-Lm8-n1</strain>
    </source>
</reference>
<organism evidence="2 3">
    <name type="scientific">Suillus luteus UH-Slu-Lm8-n1</name>
    <dbReference type="NCBI Taxonomy" id="930992"/>
    <lineage>
        <taxon>Eukaryota</taxon>
        <taxon>Fungi</taxon>
        <taxon>Dikarya</taxon>
        <taxon>Basidiomycota</taxon>
        <taxon>Agaricomycotina</taxon>
        <taxon>Agaricomycetes</taxon>
        <taxon>Agaricomycetidae</taxon>
        <taxon>Boletales</taxon>
        <taxon>Suillineae</taxon>
        <taxon>Suillaceae</taxon>
        <taxon>Suillus</taxon>
    </lineage>
</organism>
<reference evidence="2 3" key="1">
    <citation type="submission" date="2014-04" db="EMBL/GenBank/DDBJ databases">
        <authorList>
            <consortium name="DOE Joint Genome Institute"/>
            <person name="Kuo A."/>
            <person name="Ruytinx J."/>
            <person name="Rineau F."/>
            <person name="Colpaert J."/>
            <person name="Kohler A."/>
            <person name="Nagy L.G."/>
            <person name="Floudas D."/>
            <person name="Copeland A."/>
            <person name="Barry K.W."/>
            <person name="Cichocki N."/>
            <person name="Veneault-Fourrey C."/>
            <person name="LaButti K."/>
            <person name="Lindquist E.A."/>
            <person name="Lipzen A."/>
            <person name="Lundell T."/>
            <person name="Morin E."/>
            <person name="Murat C."/>
            <person name="Sun H."/>
            <person name="Tunlid A."/>
            <person name="Henrissat B."/>
            <person name="Grigoriev I.V."/>
            <person name="Hibbett D.S."/>
            <person name="Martin F."/>
            <person name="Nordberg H.P."/>
            <person name="Cantor M.N."/>
            <person name="Hua S.X."/>
        </authorList>
    </citation>
    <scope>NUCLEOTIDE SEQUENCE [LARGE SCALE GENOMIC DNA]</scope>
    <source>
        <strain evidence="2 3">UH-Slu-Lm8-n1</strain>
    </source>
</reference>
<dbReference type="HOGENOM" id="CLU_000288_138_5_1"/>
<evidence type="ECO:0000313" key="3">
    <source>
        <dbReference type="Proteomes" id="UP000054485"/>
    </source>
</evidence>
<feature type="non-terminal residue" evidence="2">
    <location>
        <position position="169"/>
    </location>
</feature>
<dbReference type="AlphaFoldDB" id="A0A0D0A907"/>
<keyword evidence="3" id="KW-1185">Reference proteome</keyword>
<accession>A0A0D0A907</accession>
<dbReference type="STRING" id="930992.A0A0D0A907"/>
<sequence>MSTEYKELLSSTIARPELRTKRIKEVVRRNLQYAMLSHRWEGKEPLLQDIWGKSVYDSELDSINGMTKLRSFCKTARNTGHNWAWSDTCCIDKNINVELQESVNSMFVWYHHSALTVVYLSDVPPSSKSGALAKSAWNTRGWTVQEFIAPKVILFYQNNWTLYLDDRTP</sequence>
<dbReference type="EMBL" id="KN835726">
    <property type="protein sequence ID" value="KIK34624.1"/>
    <property type="molecule type" value="Genomic_DNA"/>
</dbReference>
<dbReference type="OrthoDB" id="2681076at2759"/>
<evidence type="ECO:0000313" key="2">
    <source>
        <dbReference type="EMBL" id="KIK34624.1"/>
    </source>
</evidence>